<dbReference type="InterPro" id="IPR002514">
    <property type="entry name" value="Transposase_8"/>
</dbReference>
<dbReference type="Pfam" id="PF01527">
    <property type="entry name" value="HTH_Tnp_1"/>
    <property type="match status" value="1"/>
</dbReference>
<protein>
    <submittedName>
        <fullName evidence="1">Transposase</fullName>
    </submittedName>
</protein>
<evidence type="ECO:0000313" key="1">
    <source>
        <dbReference type="EMBL" id="MFC7411782.1"/>
    </source>
</evidence>
<dbReference type="EMBL" id="JBHTCA010000049">
    <property type="protein sequence ID" value="MFC7411782.1"/>
    <property type="molecule type" value="Genomic_DNA"/>
</dbReference>
<dbReference type="InterPro" id="IPR010921">
    <property type="entry name" value="Trp_repressor/repl_initiator"/>
</dbReference>
<evidence type="ECO:0000313" key="2">
    <source>
        <dbReference type="Proteomes" id="UP001596501"/>
    </source>
</evidence>
<dbReference type="NCBIfam" id="NF047595">
    <property type="entry name" value="IS66_ISRel24_TnpA"/>
    <property type="match status" value="1"/>
</dbReference>
<accession>A0ABW2QSU8</accession>
<organism evidence="1 2">
    <name type="scientific">Hydrogenophaga atypica</name>
    <dbReference type="NCBI Taxonomy" id="249409"/>
    <lineage>
        <taxon>Bacteria</taxon>
        <taxon>Pseudomonadati</taxon>
        <taxon>Pseudomonadota</taxon>
        <taxon>Betaproteobacteria</taxon>
        <taxon>Burkholderiales</taxon>
        <taxon>Comamonadaceae</taxon>
        <taxon>Hydrogenophaga</taxon>
    </lineage>
</organism>
<dbReference type="Proteomes" id="UP001596501">
    <property type="component" value="Unassembled WGS sequence"/>
</dbReference>
<gene>
    <name evidence="1" type="ORF">ACFQPB_23280</name>
</gene>
<name>A0ABW2QSU8_9BURK</name>
<comment type="caution">
    <text evidence="1">The sequence shown here is derived from an EMBL/GenBank/DDBJ whole genome shotgun (WGS) entry which is preliminary data.</text>
</comment>
<proteinExistence type="predicted"/>
<dbReference type="RefSeq" id="WP_382228657.1">
    <property type="nucleotide sequence ID" value="NZ_JBHTCA010000049.1"/>
</dbReference>
<reference evidence="2" key="1">
    <citation type="journal article" date="2019" name="Int. J. Syst. Evol. Microbiol.">
        <title>The Global Catalogue of Microorganisms (GCM) 10K type strain sequencing project: providing services to taxonomists for standard genome sequencing and annotation.</title>
        <authorList>
            <consortium name="The Broad Institute Genomics Platform"/>
            <consortium name="The Broad Institute Genome Sequencing Center for Infectious Disease"/>
            <person name="Wu L."/>
            <person name="Ma J."/>
        </authorList>
    </citation>
    <scope>NUCLEOTIDE SEQUENCE [LARGE SCALE GENOMIC DNA]</scope>
    <source>
        <strain evidence="2">CGMCC 1.12371</strain>
    </source>
</reference>
<keyword evidence="2" id="KW-1185">Reference proteome</keyword>
<dbReference type="SUPFAM" id="SSF48295">
    <property type="entry name" value="TrpR-like"/>
    <property type="match status" value="1"/>
</dbReference>
<sequence>MRNGKRIYVSAFKAWLVEQALRPEVSVAGLALRHGVNANQLRSWMKLEHWQSSPHTLLPVTVVADARPAEVVATTNARQPKAVMEIEVCGTVIRLRGPVDTEQLKAVLAVVRA</sequence>